<organism evidence="1 2">
    <name type="scientific">Funneliformis geosporum</name>
    <dbReference type="NCBI Taxonomy" id="1117311"/>
    <lineage>
        <taxon>Eukaryota</taxon>
        <taxon>Fungi</taxon>
        <taxon>Fungi incertae sedis</taxon>
        <taxon>Mucoromycota</taxon>
        <taxon>Glomeromycotina</taxon>
        <taxon>Glomeromycetes</taxon>
        <taxon>Glomerales</taxon>
        <taxon>Glomeraceae</taxon>
        <taxon>Funneliformis</taxon>
    </lineage>
</organism>
<proteinExistence type="predicted"/>
<comment type="caution">
    <text evidence="1">The sequence shown here is derived from an EMBL/GenBank/DDBJ whole genome shotgun (WGS) entry which is preliminary data.</text>
</comment>
<dbReference type="AlphaFoldDB" id="A0A9W4TA55"/>
<evidence type="ECO:0000313" key="1">
    <source>
        <dbReference type="EMBL" id="CAI2197407.1"/>
    </source>
</evidence>
<reference evidence="1" key="1">
    <citation type="submission" date="2022-08" db="EMBL/GenBank/DDBJ databases">
        <authorList>
            <person name="Kallberg Y."/>
            <person name="Tangrot J."/>
            <person name="Rosling A."/>
        </authorList>
    </citation>
    <scope>NUCLEOTIDE SEQUENCE</scope>
    <source>
        <strain evidence="1">Wild A</strain>
    </source>
</reference>
<evidence type="ECO:0000313" key="2">
    <source>
        <dbReference type="Proteomes" id="UP001153678"/>
    </source>
</evidence>
<keyword evidence="2" id="KW-1185">Reference proteome</keyword>
<accession>A0A9W4TA55</accession>
<name>A0A9W4TA55_9GLOM</name>
<sequence length="39" mass="4516">KLLKNNNSLREFIILAEPLWETAKYNDSLKEFVILAAPL</sequence>
<dbReference type="Proteomes" id="UP001153678">
    <property type="component" value="Unassembled WGS sequence"/>
</dbReference>
<gene>
    <name evidence="1" type="ORF">FWILDA_LOCUS18062</name>
</gene>
<protein>
    <submittedName>
        <fullName evidence="1">6586_t:CDS:1</fullName>
    </submittedName>
</protein>
<dbReference type="OrthoDB" id="6626095at2759"/>
<dbReference type="EMBL" id="CAMKVN010016240">
    <property type="protein sequence ID" value="CAI2197407.1"/>
    <property type="molecule type" value="Genomic_DNA"/>
</dbReference>
<feature type="non-terminal residue" evidence="1">
    <location>
        <position position="1"/>
    </location>
</feature>